<dbReference type="PANTHER" id="PTHR13317">
    <property type="entry name" value="TRANSMEMBRANE ANTERIOR POSTERIOR TRANSFORMATION PROTEIN 1 HOMOLOG"/>
    <property type="match status" value="1"/>
</dbReference>
<feature type="transmembrane region" description="Helical" evidence="6">
    <location>
        <begin position="81"/>
        <end position="102"/>
    </location>
</feature>
<evidence type="ECO:0000256" key="4">
    <source>
        <dbReference type="ARBA" id="ARBA00022989"/>
    </source>
</evidence>
<keyword evidence="5 6" id="KW-0472">Membrane</keyword>
<dbReference type="AlphaFoldDB" id="A0A6G3MIZ8"/>
<comment type="similarity">
    <text evidence="2">Belongs to the TAPT1 family.</text>
</comment>
<reference evidence="7" key="1">
    <citation type="submission" date="2018-11" db="EMBL/GenBank/DDBJ databases">
        <title>Henneguya salminicola genome and transcriptome.</title>
        <authorList>
            <person name="Yahalomi D."/>
            <person name="Atkinson S.D."/>
            <person name="Neuhof M."/>
            <person name="Chang E.S."/>
            <person name="Philippe H."/>
            <person name="Cartwright P."/>
            <person name="Bartholomew J.L."/>
            <person name="Huchon D."/>
        </authorList>
    </citation>
    <scope>NUCLEOTIDE SEQUENCE</scope>
    <source>
        <strain evidence="7">Hz1</strain>
        <tissue evidence="7">Whole</tissue>
    </source>
</reference>
<evidence type="ECO:0000256" key="5">
    <source>
        <dbReference type="ARBA" id="ARBA00023136"/>
    </source>
</evidence>
<evidence type="ECO:0000256" key="1">
    <source>
        <dbReference type="ARBA" id="ARBA00004141"/>
    </source>
</evidence>
<keyword evidence="4 6" id="KW-1133">Transmembrane helix</keyword>
<evidence type="ECO:0000256" key="2">
    <source>
        <dbReference type="ARBA" id="ARBA00008803"/>
    </source>
</evidence>
<evidence type="ECO:0000256" key="6">
    <source>
        <dbReference type="SAM" id="Phobius"/>
    </source>
</evidence>
<dbReference type="PANTHER" id="PTHR13317:SF4">
    <property type="entry name" value="TRANSMEMBRANE ANTERIOR POSTERIOR TRANSFORMATION PROTEIN 1 HOMOLOG"/>
    <property type="match status" value="1"/>
</dbReference>
<evidence type="ECO:0000256" key="3">
    <source>
        <dbReference type="ARBA" id="ARBA00022692"/>
    </source>
</evidence>
<evidence type="ECO:0000313" key="7">
    <source>
        <dbReference type="EMBL" id="NDJ93969.1"/>
    </source>
</evidence>
<dbReference type="EMBL" id="GHBP01005820">
    <property type="protein sequence ID" value="NDJ93969.1"/>
    <property type="molecule type" value="Transcribed_RNA"/>
</dbReference>
<name>A0A6G3MIZ8_HENSL</name>
<keyword evidence="3 6" id="KW-0812">Transmembrane</keyword>
<feature type="transmembrane region" description="Helical" evidence="6">
    <location>
        <begin position="108"/>
        <end position="137"/>
    </location>
</feature>
<dbReference type="InterPro" id="IPR008010">
    <property type="entry name" value="Tatp1"/>
</dbReference>
<dbReference type="Pfam" id="PF05346">
    <property type="entry name" value="DUF747"/>
    <property type="match status" value="1"/>
</dbReference>
<organism evidence="7">
    <name type="scientific">Henneguya salminicola</name>
    <name type="common">Myxosporean</name>
    <dbReference type="NCBI Taxonomy" id="69463"/>
    <lineage>
        <taxon>Eukaryota</taxon>
        <taxon>Metazoa</taxon>
        <taxon>Cnidaria</taxon>
        <taxon>Myxozoa</taxon>
        <taxon>Myxosporea</taxon>
        <taxon>Bivalvulida</taxon>
        <taxon>Platysporina</taxon>
        <taxon>Myxobolidae</taxon>
        <taxon>Henneguya</taxon>
    </lineage>
</organism>
<dbReference type="GO" id="GO:0005789">
    <property type="term" value="C:endoplasmic reticulum membrane"/>
    <property type="evidence" value="ECO:0007669"/>
    <property type="project" value="TreeGrafter"/>
</dbReference>
<comment type="subcellular location">
    <subcellularLocation>
        <location evidence="1">Membrane</location>
        <topology evidence="1">Multi-pass membrane protein</topology>
    </subcellularLocation>
</comment>
<sequence length="153" mass="17727">MILCVGVSNVHFQSFSSIFKDLFFAMLSEMAVDWIKHSFIIKFNLISQRTYTSHLEHLAMSALKITCEKSSSNGDFLAKRFSFLPLPLFIMIIYVITESVFFKTSNFGLLFILYTCIILFLLKILTGLLLLIMVTYWSKAKIEHSYKTKIIQE</sequence>
<accession>A0A6G3MIZ8</accession>
<protein>
    <submittedName>
        <fullName evidence="7">Transmembrane anterior posterior transformation protein 1 (Trinotate prediction)</fullName>
    </submittedName>
</protein>
<proteinExistence type="inferred from homology"/>